<proteinExistence type="predicted"/>
<evidence type="ECO:0000313" key="1">
    <source>
        <dbReference type="EMBL" id="ACV23041.1"/>
    </source>
</evidence>
<gene>
    <name evidence="1" type="ordered locus">Shel_20280</name>
</gene>
<dbReference type="Proteomes" id="UP000002026">
    <property type="component" value="Chromosome"/>
</dbReference>
<protein>
    <submittedName>
        <fullName evidence="1">Uncharacterized protein</fullName>
    </submittedName>
</protein>
<dbReference type="AlphaFoldDB" id="C7N806"/>
<accession>C7N806</accession>
<evidence type="ECO:0000313" key="2">
    <source>
        <dbReference type="Proteomes" id="UP000002026"/>
    </source>
</evidence>
<name>C7N806_SLAHD</name>
<keyword evidence="2" id="KW-1185">Reference proteome</keyword>
<dbReference type="KEGG" id="shi:Shel_20280"/>
<dbReference type="HOGENOM" id="CLU_1433605_0_0_11"/>
<organism evidence="1 2">
    <name type="scientific">Slackia heliotrinireducens (strain ATCC 29202 / DSM 20476 / NCTC 11029 / RHS 1)</name>
    <name type="common">Peptococcus heliotrinreducens</name>
    <dbReference type="NCBI Taxonomy" id="471855"/>
    <lineage>
        <taxon>Bacteria</taxon>
        <taxon>Bacillati</taxon>
        <taxon>Actinomycetota</taxon>
        <taxon>Coriobacteriia</taxon>
        <taxon>Eggerthellales</taxon>
        <taxon>Eggerthellaceae</taxon>
        <taxon>Slackia</taxon>
    </lineage>
</organism>
<dbReference type="EMBL" id="CP001684">
    <property type="protein sequence ID" value="ACV23041.1"/>
    <property type="molecule type" value="Genomic_DNA"/>
</dbReference>
<reference evidence="1 2" key="1">
    <citation type="journal article" date="2009" name="Stand. Genomic Sci.">
        <title>Complete genome sequence of Slackia heliotrinireducens type strain (RHS 1).</title>
        <authorList>
            <person name="Pukall R."/>
            <person name="Lapidus A."/>
            <person name="Nolan M."/>
            <person name="Copeland A."/>
            <person name="Glavina Del Rio T."/>
            <person name="Lucas S."/>
            <person name="Chen F."/>
            <person name="Tice H."/>
            <person name="Cheng J.F."/>
            <person name="Chertkov O."/>
            <person name="Bruce D."/>
            <person name="Goodwin L."/>
            <person name="Kuske C."/>
            <person name="Brettin T."/>
            <person name="Detter J.C."/>
            <person name="Han C."/>
            <person name="Pitluck S."/>
            <person name="Pati A."/>
            <person name="Mavrommatis K."/>
            <person name="Ivanova N."/>
            <person name="Ovchinnikova G."/>
            <person name="Chen A."/>
            <person name="Palaniappan K."/>
            <person name="Schneider S."/>
            <person name="Rohde M."/>
            <person name="Chain P."/>
            <person name="D'haeseleer P."/>
            <person name="Goker M."/>
            <person name="Bristow J."/>
            <person name="Eisen J.A."/>
            <person name="Markowitz V."/>
            <person name="Kyrpides N.C."/>
            <person name="Klenk H.P."/>
            <person name="Hugenholtz P."/>
        </authorList>
    </citation>
    <scope>NUCLEOTIDE SEQUENCE [LARGE SCALE GENOMIC DNA]</scope>
    <source>
        <strain evidence="2">ATCC 29202 / DSM 20476 / NCTC 11029 / RHS 1</strain>
    </source>
</reference>
<sequence>MDDYWMIFRGVFMSSKDGIYGLTKPTKQQRMFPAKKKMLQVRINEDEMSELQEIAAAHGLNVSQYVRGLISSDSNGKLFAEDAERNALRAQERNATSTVECDPNTVMLHNDLQRLRIELSRHGNNFNQMIRVLNTKNNFRVLTDEIIADAKHEAQTDYAYIKSAIDQVEQWLDEYSHPLRIEGDTHGNN</sequence>